<reference evidence="2 3" key="1">
    <citation type="submission" date="2022-06" db="EMBL/GenBank/DDBJ databases">
        <title>Halogeometricum sp. a new haloarchaeum isolate from saline soil.</title>
        <authorList>
            <person name="Strakova D."/>
            <person name="Galisteo C."/>
            <person name="Sanchez-Porro C."/>
            <person name="Ventosa A."/>
        </authorList>
    </citation>
    <scope>NUCLEOTIDE SEQUENCE [LARGE SCALE GENOMIC DNA]</scope>
    <source>
        <strain evidence="3">S3BR25-2</strain>
    </source>
</reference>
<organism evidence="2 3">
    <name type="scientific">Halogeometricum luteum</name>
    <dbReference type="NCBI Taxonomy" id="2950537"/>
    <lineage>
        <taxon>Archaea</taxon>
        <taxon>Methanobacteriati</taxon>
        <taxon>Methanobacteriota</taxon>
        <taxon>Stenosarchaea group</taxon>
        <taxon>Halobacteria</taxon>
        <taxon>Halobacteriales</taxon>
        <taxon>Haloferacaceae</taxon>
        <taxon>Halogeometricum</taxon>
    </lineage>
</organism>
<keyword evidence="3" id="KW-1185">Reference proteome</keyword>
<dbReference type="PANTHER" id="PTHR21310">
    <property type="entry name" value="AMINOGLYCOSIDE PHOSPHOTRANSFERASE-RELATED-RELATED"/>
    <property type="match status" value="1"/>
</dbReference>
<proteinExistence type="predicted"/>
<dbReference type="Pfam" id="PF01636">
    <property type="entry name" value="APH"/>
    <property type="match status" value="1"/>
</dbReference>
<evidence type="ECO:0000313" key="3">
    <source>
        <dbReference type="Proteomes" id="UP001254813"/>
    </source>
</evidence>
<name>A0ABU2FYT9_9EURY</name>
<protein>
    <submittedName>
        <fullName evidence="2">Phosphotransferase</fullName>
    </submittedName>
</protein>
<gene>
    <name evidence="2" type="ORF">NDI79_05880</name>
</gene>
<dbReference type="Gene3D" id="3.90.1200.10">
    <property type="match status" value="1"/>
</dbReference>
<evidence type="ECO:0000313" key="2">
    <source>
        <dbReference type="EMBL" id="MDS0293700.1"/>
    </source>
</evidence>
<dbReference type="InterPro" id="IPR002575">
    <property type="entry name" value="Aminoglycoside_PTrfase"/>
</dbReference>
<evidence type="ECO:0000259" key="1">
    <source>
        <dbReference type="Pfam" id="PF01636"/>
    </source>
</evidence>
<accession>A0ABU2FYT9</accession>
<dbReference type="InterPro" id="IPR011009">
    <property type="entry name" value="Kinase-like_dom_sf"/>
</dbReference>
<comment type="caution">
    <text evidence="2">The sequence shown here is derived from an EMBL/GenBank/DDBJ whole genome shotgun (WGS) entry which is preliminary data.</text>
</comment>
<dbReference type="RefSeq" id="WP_310927510.1">
    <property type="nucleotide sequence ID" value="NZ_JAMQOQ010000001.1"/>
</dbReference>
<dbReference type="SUPFAM" id="SSF56112">
    <property type="entry name" value="Protein kinase-like (PK-like)"/>
    <property type="match status" value="1"/>
</dbReference>
<dbReference type="Proteomes" id="UP001254813">
    <property type="component" value="Unassembled WGS sequence"/>
</dbReference>
<dbReference type="InterPro" id="IPR051678">
    <property type="entry name" value="AGP_Transferase"/>
</dbReference>
<dbReference type="EMBL" id="JAMQOQ010000001">
    <property type="protein sequence ID" value="MDS0293700.1"/>
    <property type="molecule type" value="Genomic_DNA"/>
</dbReference>
<sequence>MDDVPEAREFSRATLARMLRRVEPNAELRGYARVDRGFGSIYRLDVRDDEGDGERYLKASPDGETRSVPTEPRIQSVLRALTSMPVPTVRGVVDDHGTLPTPYFVMDALPGERVAYERVCRLDDGALRRLARETGEQLGELHSVPAVDAFGLVGHDGPPLTGGRPDGDPATLTVEDACEDWPTFLRGYVGRELDRHADSRFSRLTPTLERWFDAGIGRLDGPFDPVLGRNDHGLHNLLVDPETGEITAVLDWGYTLAVPAAFDFEFAVYLYGGAFLAGLPDVSDRREPVREAMLSGYRATAPERVGRVSTPEPRYEALAMVRIMNDFHHLDVPEGAEGAVTDRIEADVRALLDR</sequence>
<feature type="domain" description="Aminoglycoside phosphotransferase" evidence="1">
    <location>
        <begin position="49"/>
        <end position="275"/>
    </location>
</feature>